<sequence>MCRVPPRGLDTGALRLPSPTGHQRILFGRSVRCLLSHQRAAAAARMIPVGEFRNLGSEQNQKFRVLKPWWDVFSEYLCVAMLMIGVFGCTLQVRHLQTG</sequence>
<gene>
    <name evidence="1" type="primary">LRRC8C</name>
    <name evidence="1" type="ORF">GBF38_003540</name>
</gene>
<protein>
    <submittedName>
        <fullName evidence="1">Volume-regulated anion channel subunit LRRC8C</fullName>
    </submittedName>
</protein>
<evidence type="ECO:0000313" key="1">
    <source>
        <dbReference type="EMBL" id="KAG8014860.1"/>
    </source>
</evidence>
<reference evidence="1" key="1">
    <citation type="submission" date="2020-04" db="EMBL/GenBank/DDBJ databases">
        <title>A chromosome-scale assembly and high-density genetic map of the yellow drum (Nibea albiflora) genome.</title>
        <authorList>
            <person name="Xu D."/>
            <person name="Zhang W."/>
            <person name="Chen R."/>
            <person name="Tan P."/>
            <person name="Wang L."/>
            <person name="Song H."/>
            <person name="Tian L."/>
            <person name="Zhu Q."/>
            <person name="Wang B."/>
        </authorList>
    </citation>
    <scope>NUCLEOTIDE SEQUENCE</scope>
    <source>
        <strain evidence="1">ZJHYS-2018</strain>
    </source>
</reference>
<name>A0ACB7FKS6_NIBAL</name>
<proteinExistence type="predicted"/>
<dbReference type="Proteomes" id="UP000805704">
    <property type="component" value="Chromosome 1"/>
</dbReference>
<organism evidence="1 2">
    <name type="scientific">Nibea albiflora</name>
    <name type="common">Yellow drum</name>
    <name type="synonym">Corvina albiflora</name>
    <dbReference type="NCBI Taxonomy" id="240163"/>
    <lineage>
        <taxon>Eukaryota</taxon>
        <taxon>Metazoa</taxon>
        <taxon>Chordata</taxon>
        <taxon>Craniata</taxon>
        <taxon>Vertebrata</taxon>
        <taxon>Euteleostomi</taxon>
        <taxon>Actinopterygii</taxon>
        <taxon>Neopterygii</taxon>
        <taxon>Teleostei</taxon>
        <taxon>Neoteleostei</taxon>
        <taxon>Acanthomorphata</taxon>
        <taxon>Eupercaria</taxon>
        <taxon>Sciaenidae</taxon>
        <taxon>Nibea</taxon>
    </lineage>
</organism>
<comment type="caution">
    <text evidence="1">The sequence shown here is derived from an EMBL/GenBank/DDBJ whole genome shotgun (WGS) entry which is preliminary data.</text>
</comment>
<accession>A0ACB7FKS6</accession>
<keyword evidence="2" id="KW-1185">Reference proteome</keyword>
<feature type="non-terminal residue" evidence="1">
    <location>
        <position position="99"/>
    </location>
</feature>
<dbReference type="EMBL" id="CM024789">
    <property type="protein sequence ID" value="KAG8014860.1"/>
    <property type="molecule type" value="Genomic_DNA"/>
</dbReference>
<evidence type="ECO:0000313" key="2">
    <source>
        <dbReference type="Proteomes" id="UP000805704"/>
    </source>
</evidence>